<organism evidence="4 5">
    <name type="scientific">Sciurus carolinensis</name>
    <name type="common">Eastern gray squirrel</name>
    <dbReference type="NCBI Taxonomy" id="30640"/>
    <lineage>
        <taxon>Eukaryota</taxon>
        <taxon>Metazoa</taxon>
        <taxon>Chordata</taxon>
        <taxon>Craniata</taxon>
        <taxon>Vertebrata</taxon>
        <taxon>Euteleostomi</taxon>
        <taxon>Mammalia</taxon>
        <taxon>Eutheria</taxon>
        <taxon>Euarchontoglires</taxon>
        <taxon>Glires</taxon>
        <taxon>Rodentia</taxon>
        <taxon>Sciuromorpha</taxon>
        <taxon>Sciuridae</taxon>
        <taxon>Sciurinae</taxon>
        <taxon>Sciurini</taxon>
        <taxon>Sciurus</taxon>
    </lineage>
</organism>
<comment type="caution">
    <text evidence="4">The sequence shown here is derived from an EMBL/GenBank/DDBJ whole genome shotgun (WGS) entry which is preliminary data.</text>
</comment>
<feature type="compositionally biased region" description="Basic residues" evidence="3">
    <location>
        <begin position="1"/>
        <end position="13"/>
    </location>
</feature>
<dbReference type="AlphaFoldDB" id="A0AA41N728"/>
<evidence type="ECO:0000256" key="2">
    <source>
        <dbReference type="RuleBase" id="RU003876"/>
    </source>
</evidence>
<comment type="similarity">
    <text evidence="1 2">Belongs to the nucleosome assembly protein (NAP) family.</text>
</comment>
<dbReference type="Proteomes" id="UP001166674">
    <property type="component" value="Unassembled WGS sequence"/>
</dbReference>
<dbReference type="PANTHER" id="PTHR11875">
    <property type="entry name" value="TESTIS-SPECIFIC Y-ENCODED PROTEIN"/>
    <property type="match status" value="1"/>
</dbReference>
<gene>
    <name evidence="4" type="ORF">SUZIE_179965</name>
</gene>
<evidence type="ECO:0000256" key="3">
    <source>
        <dbReference type="SAM" id="MobiDB-lite"/>
    </source>
</evidence>
<dbReference type="GO" id="GO:0005634">
    <property type="term" value="C:nucleus"/>
    <property type="evidence" value="ECO:0007669"/>
    <property type="project" value="InterPro"/>
</dbReference>
<protein>
    <submittedName>
        <fullName evidence="4">Testis-specific Y-encoded-like protein 4</fullName>
    </submittedName>
</protein>
<feature type="region of interest" description="Disordered" evidence="3">
    <location>
        <begin position="1"/>
        <end position="44"/>
    </location>
</feature>
<proteinExistence type="inferred from homology"/>
<dbReference type="EMBL" id="JAATJV010395825">
    <property type="protein sequence ID" value="MBZ3884843.1"/>
    <property type="molecule type" value="Genomic_DNA"/>
</dbReference>
<keyword evidence="5" id="KW-1185">Reference proteome</keyword>
<reference evidence="4" key="1">
    <citation type="submission" date="2020-03" db="EMBL/GenBank/DDBJ databases">
        <title>Studies in the Genomics of Life Span.</title>
        <authorList>
            <person name="Glass D."/>
        </authorList>
    </citation>
    <scope>NUCLEOTIDE SEQUENCE</scope>
    <source>
        <strain evidence="4">SUZIE</strain>
        <tissue evidence="4">Muscle</tissue>
    </source>
</reference>
<dbReference type="InterPro" id="IPR037231">
    <property type="entry name" value="NAP-like_sf"/>
</dbReference>
<name>A0AA41N728_SCICA</name>
<dbReference type="GO" id="GO:0006334">
    <property type="term" value="P:nucleosome assembly"/>
    <property type="evidence" value="ECO:0007669"/>
    <property type="project" value="InterPro"/>
</dbReference>
<evidence type="ECO:0000313" key="5">
    <source>
        <dbReference type="Proteomes" id="UP001166674"/>
    </source>
</evidence>
<evidence type="ECO:0000313" key="4">
    <source>
        <dbReference type="EMBL" id="MBZ3884843.1"/>
    </source>
</evidence>
<dbReference type="InterPro" id="IPR002164">
    <property type="entry name" value="NAP_family"/>
</dbReference>
<dbReference type="SUPFAM" id="SSF143113">
    <property type="entry name" value="NAP-like"/>
    <property type="match status" value="1"/>
</dbReference>
<feature type="compositionally biased region" description="Basic and acidic residues" evidence="3">
    <location>
        <begin position="14"/>
        <end position="39"/>
    </location>
</feature>
<dbReference type="Gene3D" id="3.30.1120.90">
    <property type="entry name" value="Nucleosome assembly protein"/>
    <property type="match status" value="1"/>
</dbReference>
<sequence>MRHLGSSGKGRRSRVGDIGKEGGTEGKKGSWWREEEGRPKAPKISNRMDLLEAIDQELSNVNAQADRAFPCWSANLIECKAPYERSSFIMQNIPGFWVTAFRNHPQLSPMISGQAEDIMRHMINLEVEELEHLRAGCKFKFIFQSNPYF</sequence>
<dbReference type="Pfam" id="PF00956">
    <property type="entry name" value="NAP"/>
    <property type="match status" value="1"/>
</dbReference>
<evidence type="ECO:0000256" key="1">
    <source>
        <dbReference type="ARBA" id="ARBA00009947"/>
    </source>
</evidence>
<accession>A0AA41N728</accession>